<reference evidence="2 3" key="4">
    <citation type="journal article" date="2020" name="PLoS ONE">
        <title>Taxonomic classification of strain PO100/5 shows a broader geographic distribution and genetic markers of the recently described Corynebacterium silvaticum.</title>
        <authorList>
            <person name="Viana M.V.C."/>
            <person name="Profeta R."/>
            <person name="da Silva A.L."/>
            <person name="Hurtado R."/>
            <person name="Cerqueira J.C."/>
            <person name="Ribeiro B.F.S."/>
            <person name="Almeida M.O."/>
            <person name="Morais-Rodrigues F."/>
            <person name="Soares S.C."/>
            <person name="Oliveira M."/>
            <person name="Tavares L."/>
            <person name="Figueiredo H."/>
            <person name="Wattam A.R."/>
            <person name="Barh D."/>
            <person name="Ghosh P."/>
            <person name="Silva A."/>
            <person name="Azevedo V."/>
        </authorList>
    </citation>
    <scope>NUCLEOTIDE SEQUENCE [LARGE SCALE GENOMIC DNA]</scope>
    <source>
        <strain evidence="2 3">PO100/5</strain>
    </source>
</reference>
<reference evidence="2 3" key="3">
    <citation type="journal article" date="2020" name="Int. J. Syst. Evol. Microbiol.">
        <title>Corynebacterium silvaticum sp. nov., a unique group of NTTB corynebacteria in wild boar and roe deer.</title>
        <authorList>
            <person name="Dangel A."/>
            <person name="Berger A."/>
            <person name="Rau J."/>
            <person name="Eisenberg T."/>
            <person name="Kampfer P."/>
            <person name="Margos G."/>
            <person name="Contzen M."/>
            <person name="Busse H.J."/>
            <person name="Konrad R."/>
            <person name="Peters M."/>
            <person name="Sting R."/>
            <person name="Sing A."/>
        </authorList>
    </citation>
    <scope>NUCLEOTIDE SEQUENCE [LARGE SCALE GENOMIC DNA]</scope>
    <source>
        <strain evidence="2 3">PO100/5</strain>
    </source>
</reference>
<feature type="transmembrane region" description="Helical" evidence="1">
    <location>
        <begin position="35"/>
        <end position="56"/>
    </location>
</feature>
<gene>
    <name evidence="2" type="ORF">CBE74_00550</name>
</gene>
<protein>
    <submittedName>
        <fullName evidence="2">Uncharacterized protein</fullName>
    </submittedName>
</protein>
<evidence type="ECO:0000313" key="3">
    <source>
        <dbReference type="Proteomes" id="UP000195652"/>
    </source>
</evidence>
<reference evidence="2 3" key="2">
    <citation type="journal article" date="2020" name="Antonie Van Leeuwenhoek">
        <title>Phylogenomic characterisation of a novel corynebacterial species pathogenic to animals.</title>
        <authorList>
            <person name="Moller J."/>
            <person name="Musella L."/>
            <person name="Melnikov V."/>
            <person name="Geissdorfer W."/>
            <person name="Burkovski A."/>
            <person name="Sangal V."/>
        </authorList>
    </citation>
    <scope>NUCLEOTIDE SEQUENCE [LARGE SCALE GENOMIC DNA]</scope>
    <source>
        <strain evidence="2 3">PO100/5</strain>
    </source>
</reference>
<dbReference type="OrthoDB" id="4419897at2"/>
<dbReference type="KEGG" id="csil:CBE74_00550"/>
<keyword evidence="1" id="KW-0812">Transmembrane</keyword>
<feature type="transmembrane region" description="Helical" evidence="1">
    <location>
        <begin position="89"/>
        <end position="106"/>
    </location>
</feature>
<sequence length="117" mass="12908">MDKEHSKKSSRKPWSYGMIVAFLLMILLMPPLLHLFAGGGVILVTLLLAALIFGFIDAKTFRFTASFPLLVGVAYFLDMQMYFNAGTWIYLPIMVIFAFVGGALGAPQGLRSLGEED</sequence>
<proteinExistence type="predicted"/>
<keyword evidence="3" id="KW-1185">Reference proteome</keyword>
<evidence type="ECO:0000256" key="1">
    <source>
        <dbReference type="SAM" id="Phobius"/>
    </source>
</evidence>
<feature type="transmembrane region" description="Helical" evidence="1">
    <location>
        <begin position="12"/>
        <end position="29"/>
    </location>
</feature>
<name>A0A7Y4UPH6_9CORY</name>
<dbReference type="Proteomes" id="UP000195652">
    <property type="component" value="Chromosome"/>
</dbReference>
<keyword evidence="1" id="KW-0472">Membrane</keyword>
<keyword evidence="1" id="KW-1133">Transmembrane helix</keyword>
<reference evidence="2 3" key="1">
    <citation type="journal article" date="2014" name="BMC Vet. Res.">
        <title>First report of Corynebacterium pseudotuberculosis from caseous lymphadenitis lesions in Black Alentejano pig (Sus scrofa domesticus).</title>
        <authorList>
            <person name="Oliveira M."/>
            <person name="Barroco C."/>
            <person name="Mottola C."/>
            <person name="Santos R."/>
            <person name="Lemsaddek A."/>
            <person name="Tavares L."/>
            <person name="Semedo-Lemsaddek T."/>
        </authorList>
    </citation>
    <scope>NUCLEOTIDE SEQUENCE [LARGE SCALE GENOMIC DNA]</scope>
    <source>
        <strain evidence="2 3">PO100/5</strain>
    </source>
</reference>
<dbReference type="EMBL" id="CP021417">
    <property type="protein sequence ID" value="ARU45250.1"/>
    <property type="molecule type" value="Genomic_DNA"/>
</dbReference>
<evidence type="ECO:0000313" key="2">
    <source>
        <dbReference type="EMBL" id="ARU45250.1"/>
    </source>
</evidence>
<dbReference type="GeneID" id="75006790"/>
<dbReference type="RefSeq" id="WP_087453139.1">
    <property type="nucleotide sequence ID" value="NZ_CP021417.2"/>
</dbReference>
<dbReference type="AlphaFoldDB" id="A0A7Y4UPH6"/>
<accession>A0A7Y4UPH6</accession>
<organism evidence="2 3">
    <name type="scientific">Corynebacterium silvaticum</name>
    <dbReference type="NCBI Taxonomy" id="2320431"/>
    <lineage>
        <taxon>Bacteria</taxon>
        <taxon>Bacillati</taxon>
        <taxon>Actinomycetota</taxon>
        <taxon>Actinomycetes</taxon>
        <taxon>Mycobacteriales</taxon>
        <taxon>Corynebacteriaceae</taxon>
        <taxon>Corynebacterium</taxon>
    </lineage>
</organism>